<organism evidence="2 3">
    <name type="scientific">Bradyrhizobium zhanjiangense</name>
    <dbReference type="NCBI Taxonomy" id="1325107"/>
    <lineage>
        <taxon>Bacteria</taxon>
        <taxon>Pseudomonadati</taxon>
        <taxon>Pseudomonadota</taxon>
        <taxon>Alphaproteobacteria</taxon>
        <taxon>Hyphomicrobiales</taxon>
        <taxon>Nitrobacteraceae</taxon>
        <taxon>Bradyrhizobium</taxon>
    </lineage>
</organism>
<sequence>MRRCGVPASLWQNPWRLLLAINAAVLVGVFVHKIQLPPYVPYIHLLVDYHFGFIKRALIGAIVALFTAKVPVWLVFALGGVTWLATLGLYARLFQKTFGFTAKTLPLFVFTAGSPFFLKNFMHTLGHFDIYGCALAIVLLLMPAGSLLFVATATLFSIMLVLIHHIHLLMYVPTIITIVVIRHYLACGCNRTNNTFGVAAFAIVSALFFAAQFLGTMPIPEADFVAYLKSRMADPSRTDLLQFSYIWYQPLAKEVADTWGRLPHNILGVPVFALLIWLHTPLWRYLASLIDALAKDMHRRLVLAAVIGVSLAYLVMFAMVFDYSRWISNWAVCMFLILHAVKMLPAARETPPIPAEDRKTNTFGLILTLIPRVGIIRPF</sequence>
<keyword evidence="1" id="KW-1133">Transmembrane helix</keyword>
<evidence type="ECO:0000313" key="2">
    <source>
        <dbReference type="EMBL" id="RXH00656.1"/>
    </source>
</evidence>
<keyword evidence="1" id="KW-0812">Transmembrane</keyword>
<dbReference type="Proteomes" id="UP000290174">
    <property type="component" value="Unassembled WGS sequence"/>
</dbReference>
<feature type="transmembrane region" description="Helical" evidence="1">
    <location>
        <begin position="97"/>
        <end position="118"/>
    </location>
</feature>
<gene>
    <name evidence="2" type="ORF">EAS61_09770</name>
</gene>
<dbReference type="AlphaFoldDB" id="A0A4Q0QV08"/>
<feature type="transmembrane region" description="Helical" evidence="1">
    <location>
        <begin position="130"/>
        <end position="162"/>
    </location>
</feature>
<reference evidence="2 3" key="1">
    <citation type="submission" date="2018-11" db="EMBL/GenBank/DDBJ databases">
        <title>Bradyrhizobium sp. nov., isolated from effective nodules of peanut in China.</title>
        <authorList>
            <person name="Li Y."/>
        </authorList>
    </citation>
    <scope>NUCLEOTIDE SEQUENCE [LARGE SCALE GENOMIC DNA]</scope>
    <source>
        <strain evidence="2 3">CCBAU 51770</strain>
    </source>
</reference>
<comment type="caution">
    <text evidence="2">The sequence shown here is derived from an EMBL/GenBank/DDBJ whole genome shotgun (WGS) entry which is preliminary data.</text>
</comment>
<feature type="transmembrane region" description="Helical" evidence="1">
    <location>
        <begin position="197"/>
        <end position="215"/>
    </location>
</feature>
<accession>A0A4Q0QV08</accession>
<name>A0A4Q0QV08_9BRAD</name>
<feature type="transmembrane region" description="Helical" evidence="1">
    <location>
        <begin position="168"/>
        <end position="185"/>
    </location>
</feature>
<feature type="transmembrane region" description="Helical" evidence="1">
    <location>
        <begin position="57"/>
        <end position="85"/>
    </location>
</feature>
<feature type="transmembrane region" description="Helical" evidence="1">
    <location>
        <begin position="262"/>
        <end position="280"/>
    </location>
</feature>
<proteinExistence type="predicted"/>
<evidence type="ECO:0000256" key="1">
    <source>
        <dbReference type="SAM" id="Phobius"/>
    </source>
</evidence>
<feature type="transmembrane region" description="Helical" evidence="1">
    <location>
        <begin position="15"/>
        <end position="36"/>
    </location>
</feature>
<dbReference type="EMBL" id="RKMK01000006">
    <property type="protein sequence ID" value="RXH00656.1"/>
    <property type="molecule type" value="Genomic_DNA"/>
</dbReference>
<evidence type="ECO:0000313" key="3">
    <source>
        <dbReference type="Proteomes" id="UP000290174"/>
    </source>
</evidence>
<dbReference type="RefSeq" id="WP_128930497.1">
    <property type="nucleotide sequence ID" value="NZ_CP022221.1"/>
</dbReference>
<protein>
    <submittedName>
        <fullName evidence="2">Uncharacterized protein</fullName>
    </submittedName>
</protein>
<feature type="transmembrane region" description="Helical" evidence="1">
    <location>
        <begin position="301"/>
        <end position="321"/>
    </location>
</feature>
<keyword evidence="1" id="KW-0472">Membrane</keyword>